<keyword evidence="10" id="KW-1185">Reference proteome</keyword>
<evidence type="ECO:0000256" key="5">
    <source>
        <dbReference type="ARBA" id="ARBA00022989"/>
    </source>
</evidence>
<dbReference type="EMBL" id="LIIK01000005">
    <property type="protein sequence ID" value="KQM09432.1"/>
    <property type="molecule type" value="Genomic_DNA"/>
</dbReference>
<evidence type="ECO:0000256" key="7">
    <source>
        <dbReference type="SAM" id="Phobius"/>
    </source>
</evidence>
<reference evidence="9" key="1">
    <citation type="submission" date="2015-08" db="EMBL/GenBank/DDBJ databases">
        <title>Candidatus Bacteriodes Periocalifornicus.</title>
        <authorList>
            <person name="McLean J.S."/>
            <person name="Kelley S."/>
        </authorList>
    </citation>
    <scope>NUCLEOTIDE SEQUENCE [LARGE SCALE GENOMIC DNA]</scope>
    <source>
        <strain evidence="9">12B</strain>
    </source>
</reference>
<dbReference type="GO" id="GO:0044874">
    <property type="term" value="P:lipoprotein localization to outer membrane"/>
    <property type="evidence" value="ECO:0007669"/>
    <property type="project" value="TreeGrafter"/>
</dbReference>
<dbReference type="PANTHER" id="PTHR30489">
    <property type="entry name" value="LIPOPROTEIN-RELEASING SYSTEM TRANSMEMBRANE PROTEIN LOLE"/>
    <property type="match status" value="1"/>
</dbReference>
<dbReference type="PANTHER" id="PTHR30489:SF0">
    <property type="entry name" value="LIPOPROTEIN-RELEASING SYSTEM TRANSMEMBRANE PROTEIN LOLE"/>
    <property type="match status" value="1"/>
</dbReference>
<proteinExistence type="inferred from homology"/>
<evidence type="ECO:0000256" key="2">
    <source>
        <dbReference type="ARBA" id="ARBA00005236"/>
    </source>
</evidence>
<evidence type="ECO:0000313" key="10">
    <source>
        <dbReference type="Proteomes" id="UP000054172"/>
    </source>
</evidence>
<evidence type="ECO:0000256" key="6">
    <source>
        <dbReference type="ARBA" id="ARBA00023136"/>
    </source>
</evidence>
<evidence type="ECO:0000259" key="8">
    <source>
        <dbReference type="Pfam" id="PF02687"/>
    </source>
</evidence>
<evidence type="ECO:0000256" key="1">
    <source>
        <dbReference type="ARBA" id="ARBA00004651"/>
    </source>
</evidence>
<dbReference type="Proteomes" id="UP000054172">
    <property type="component" value="Unassembled WGS sequence"/>
</dbReference>
<dbReference type="InterPro" id="IPR003838">
    <property type="entry name" value="ABC3_permease_C"/>
</dbReference>
<evidence type="ECO:0000256" key="4">
    <source>
        <dbReference type="ARBA" id="ARBA00022692"/>
    </source>
</evidence>
<feature type="transmembrane region" description="Helical" evidence="7">
    <location>
        <begin position="376"/>
        <end position="398"/>
    </location>
</feature>
<feature type="transmembrane region" description="Helical" evidence="7">
    <location>
        <begin position="343"/>
        <end position="364"/>
    </location>
</feature>
<feature type="domain" description="ABC3 transporter permease C-terminal" evidence="8">
    <location>
        <begin position="277"/>
        <end position="399"/>
    </location>
</feature>
<dbReference type="InterPro" id="IPR051447">
    <property type="entry name" value="Lipoprotein-release_system"/>
</dbReference>
<feature type="transmembrane region" description="Helical" evidence="7">
    <location>
        <begin position="273"/>
        <end position="298"/>
    </location>
</feature>
<feature type="transmembrane region" description="Helical" evidence="7">
    <location>
        <begin position="24"/>
        <end position="46"/>
    </location>
</feature>
<comment type="similarity">
    <text evidence="2">Belongs to the ABC-4 integral membrane protein family. LolC/E subfamily.</text>
</comment>
<gene>
    <name evidence="9" type="ORF">AL399_01805</name>
</gene>
<name>A0A0Q4B880_9BACT</name>
<protein>
    <recommendedName>
        <fullName evidence="8">ABC3 transporter permease C-terminal domain-containing protein</fullName>
    </recommendedName>
</protein>
<dbReference type="AlphaFoldDB" id="A0A0Q4B880"/>
<evidence type="ECO:0000256" key="3">
    <source>
        <dbReference type="ARBA" id="ARBA00022475"/>
    </source>
</evidence>
<keyword evidence="3" id="KW-1003">Cell membrane</keyword>
<accession>A0A0Q4B880</accession>
<dbReference type="Pfam" id="PF02687">
    <property type="entry name" value="FtsX"/>
    <property type="match status" value="1"/>
</dbReference>
<feature type="transmembrane region" description="Helical" evidence="7">
    <location>
        <begin position="318"/>
        <end position="336"/>
    </location>
</feature>
<keyword evidence="5 7" id="KW-1133">Transmembrane helix</keyword>
<keyword evidence="6 7" id="KW-0472">Membrane</keyword>
<dbReference type="STRING" id="1702214.AL399_01805"/>
<dbReference type="GO" id="GO:0098797">
    <property type="term" value="C:plasma membrane protein complex"/>
    <property type="evidence" value="ECO:0007669"/>
    <property type="project" value="TreeGrafter"/>
</dbReference>
<evidence type="ECO:0000313" key="9">
    <source>
        <dbReference type="EMBL" id="KQM09432.1"/>
    </source>
</evidence>
<keyword evidence="4 7" id="KW-0812">Transmembrane</keyword>
<organism evidence="9 10">
    <name type="scientific">Candidatus [Bacteroides] periocalifornicus</name>
    <dbReference type="NCBI Taxonomy" id="1702214"/>
    <lineage>
        <taxon>Bacteria</taxon>
        <taxon>Pseudomonadati</taxon>
        <taxon>Bacteroidota</taxon>
    </lineage>
</organism>
<comment type="subcellular location">
    <subcellularLocation>
        <location evidence="1">Cell membrane</location>
        <topology evidence="1">Multi-pass membrane protein</topology>
    </subcellularLocation>
</comment>
<sequence>MRFSLWLALRHLRSQPRGSVVGVIARVATVGVAMGSMALMVVLSVFNGIETLVGGMYSILDTDFEVVPREGKVIRLTEAQLAQLRSLPSGSRYGLVLEENALFGYGDRQHIGVMMGVDSGYWALNQMAGFCSTGRGLLWYGSQPLALPGMGVAYYLGANPEHYEPLTVYIPNRLAQNWLNPLTAFREKRYAFQGLLQVNSEFDDKTVLLPLSEAQMLLAYDSLTVTSVAVNAPVNELDAVQKLLEKAFSPSGEVLGRYQQNASLYRTMRSERLMIVLILTLILVVAAFNVVGSLAMLIIQKRDEVVTLAYLGAPTMKIRQIFLFEGLAISLVGGLLGVLLGLVLCWIQATFGIISLGASGSFVVDAYPVEVHALDVLLVMGLVVVIGLLAAWIPTLVLNSRNSTAQ</sequence>
<comment type="caution">
    <text evidence="9">The sequence shown here is derived from an EMBL/GenBank/DDBJ whole genome shotgun (WGS) entry which is preliminary data.</text>
</comment>
<dbReference type="PATRIC" id="fig|1702214.3.peg.2142"/>